<evidence type="ECO:0000313" key="1">
    <source>
        <dbReference type="EMBL" id="KAF1948691.1"/>
    </source>
</evidence>
<sequence>MSPADVLCANSRYKYQTKVLHSWNLHIGITAAHQKYLPLRQTIQTLQLPFQLYHSHICASVVYNIHSTFRPAVTSSKPLPSSHPPALPFTRLRLSSLQHLLDISPRNYLFHVHTPTPQWPTTATRHFVPQLHLPIPPQHYHNTSFSRHYINSVTTPAVLATSPVQSTKKRLNQDPSFDRRRRAMNQFEVLKGRDAYGEWALYLKRRKTSNDPQRYNCLFLCERRGLNGRVSQIHRRFDATYVPRDPIHLGSMRYEQFEELLGTCNLTYRHAGRNWTNRVVTVLKNSAAYPNVN</sequence>
<gene>
    <name evidence="1" type="ORF">CC80DRAFT_556117</name>
</gene>
<dbReference type="EMBL" id="ML977051">
    <property type="protein sequence ID" value="KAF1948691.1"/>
    <property type="molecule type" value="Genomic_DNA"/>
</dbReference>
<protein>
    <submittedName>
        <fullName evidence="1">Uncharacterized protein</fullName>
    </submittedName>
</protein>
<accession>A0A6A5T7X0</accession>
<name>A0A6A5T7X0_9PLEO</name>
<dbReference type="AlphaFoldDB" id="A0A6A5T7X0"/>
<proteinExistence type="predicted"/>
<keyword evidence="2" id="KW-1185">Reference proteome</keyword>
<reference evidence="1" key="1">
    <citation type="journal article" date="2020" name="Stud. Mycol.">
        <title>101 Dothideomycetes genomes: a test case for predicting lifestyles and emergence of pathogens.</title>
        <authorList>
            <person name="Haridas S."/>
            <person name="Albert R."/>
            <person name="Binder M."/>
            <person name="Bloem J."/>
            <person name="Labutti K."/>
            <person name="Salamov A."/>
            <person name="Andreopoulos B."/>
            <person name="Baker S."/>
            <person name="Barry K."/>
            <person name="Bills G."/>
            <person name="Bluhm B."/>
            <person name="Cannon C."/>
            <person name="Castanera R."/>
            <person name="Culley D."/>
            <person name="Daum C."/>
            <person name="Ezra D."/>
            <person name="Gonzalez J."/>
            <person name="Henrissat B."/>
            <person name="Kuo A."/>
            <person name="Liang C."/>
            <person name="Lipzen A."/>
            <person name="Lutzoni F."/>
            <person name="Magnuson J."/>
            <person name="Mondo S."/>
            <person name="Nolan M."/>
            <person name="Ohm R."/>
            <person name="Pangilinan J."/>
            <person name="Park H.-J."/>
            <person name="Ramirez L."/>
            <person name="Alfaro M."/>
            <person name="Sun H."/>
            <person name="Tritt A."/>
            <person name="Yoshinaga Y."/>
            <person name="Zwiers L.-H."/>
            <person name="Turgeon B."/>
            <person name="Goodwin S."/>
            <person name="Spatafora J."/>
            <person name="Crous P."/>
            <person name="Grigoriev I."/>
        </authorList>
    </citation>
    <scope>NUCLEOTIDE SEQUENCE</scope>
    <source>
        <strain evidence="1">CBS 675.92</strain>
    </source>
</reference>
<organism evidence="1 2">
    <name type="scientific">Byssothecium circinans</name>
    <dbReference type="NCBI Taxonomy" id="147558"/>
    <lineage>
        <taxon>Eukaryota</taxon>
        <taxon>Fungi</taxon>
        <taxon>Dikarya</taxon>
        <taxon>Ascomycota</taxon>
        <taxon>Pezizomycotina</taxon>
        <taxon>Dothideomycetes</taxon>
        <taxon>Pleosporomycetidae</taxon>
        <taxon>Pleosporales</taxon>
        <taxon>Massarineae</taxon>
        <taxon>Massarinaceae</taxon>
        <taxon>Byssothecium</taxon>
    </lineage>
</organism>
<dbReference type="Proteomes" id="UP000800035">
    <property type="component" value="Unassembled WGS sequence"/>
</dbReference>
<evidence type="ECO:0000313" key="2">
    <source>
        <dbReference type="Proteomes" id="UP000800035"/>
    </source>
</evidence>